<dbReference type="EMBL" id="KZ084109">
    <property type="protein sequence ID" value="OSD01759.1"/>
    <property type="molecule type" value="Genomic_DNA"/>
</dbReference>
<evidence type="ECO:0000313" key="3">
    <source>
        <dbReference type="Proteomes" id="UP000193067"/>
    </source>
</evidence>
<proteinExistence type="predicted"/>
<keyword evidence="3" id="KW-1185">Reference proteome</keyword>
<protein>
    <submittedName>
        <fullName evidence="2">Uncharacterized protein</fullName>
    </submittedName>
</protein>
<sequence>MATAWERHAGKARRCEATRSTQSQKRAGEVAEATEAGGWLRREQPSCSGELELDVGERTRERAGTAAESEEGSSDEAAERQRPAHPRASFIPNPVTFIPPTAPPPPHSPSAHALRSRSCLGGCVLEQERARRTRTSLQETRVHLYRIGPRRFRHRTLPFRRGSADTETRSWHRPSIYAA</sequence>
<gene>
    <name evidence="2" type="ORF">PYCCODRAFT_470861</name>
</gene>
<name>A0A1Y2IKU8_TRAC3</name>
<evidence type="ECO:0000256" key="1">
    <source>
        <dbReference type="SAM" id="MobiDB-lite"/>
    </source>
</evidence>
<dbReference type="AlphaFoldDB" id="A0A1Y2IKU8"/>
<feature type="region of interest" description="Disordered" evidence="1">
    <location>
        <begin position="1"/>
        <end position="114"/>
    </location>
</feature>
<evidence type="ECO:0000313" key="2">
    <source>
        <dbReference type="EMBL" id="OSD01759.1"/>
    </source>
</evidence>
<dbReference type="Proteomes" id="UP000193067">
    <property type="component" value="Unassembled WGS sequence"/>
</dbReference>
<feature type="compositionally biased region" description="Basic and acidic residues" evidence="1">
    <location>
        <begin position="1"/>
        <end position="17"/>
    </location>
</feature>
<organism evidence="2 3">
    <name type="scientific">Trametes coccinea (strain BRFM310)</name>
    <name type="common">Pycnoporus coccineus</name>
    <dbReference type="NCBI Taxonomy" id="1353009"/>
    <lineage>
        <taxon>Eukaryota</taxon>
        <taxon>Fungi</taxon>
        <taxon>Dikarya</taxon>
        <taxon>Basidiomycota</taxon>
        <taxon>Agaricomycotina</taxon>
        <taxon>Agaricomycetes</taxon>
        <taxon>Polyporales</taxon>
        <taxon>Polyporaceae</taxon>
        <taxon>Trametes</taxon>
    </lineage>
</organism>
<reference evidence="2 3" key="1">
    <citation type="journal article" date="2015" name="Biotechnol. Biofuels">
        <title>Enhanced degradation of softwood versus hardwood by the white-rot fungus Pycnoporus coccineus.</title>
        <authorList>
            <person name="Couturier M."/>
            <person name="Navarro D."/>
            <person name="Chevret D."/>
            <person name="Henrissat B."/>
            <person name="Piumi F."/>
            <person name="Ruiz-Duenas F.J."/>
            <person name="Martinez A.T."/>
            <person name="Grigoriev I.V."/>
            <person name="Riley R."/>
            <person name="Lipzen A."/>
            <person name="Berrin J.G."/>
            <person name="Master E.R."/>
            <person name="Rosso M.N."/>
        </authorList>
    </citation>
    <scope>NUCLEOTIDE SEQUENCE [LARGE SCALE GENOMIC DNA]</scope>
    <source>
        <strain evidence="2 3">BRFM310</strain>
    </source>
</reference>
<accession>A0A1Y2IKU8</accession>